<dbReference type="GO" id="GO:0005634">
    <property type="term" value="C:nucleus"/>
    <property type="evidence" value="ECO:0007669"/>
    <property type="project" value="UniProtKB-SubCell"/>
</dbReference>
<comment type="similarity">
    <text evidence="3">Belongs to the SNF2/RAD54 helicase family.</text>
</comment>
<keyword evidence="13" id="KW-0238">DNA-binding</keyword>
<feature type="compositionally biased region" description="Basic and acidic residues" evidence="16">
    <location>
        <begin position="802"/>
        <end position="828"/>
    </location>
</feature>
<dbReference type="InterPro" id="IPR014001">
    <property type="entry name" value="Helicase_ATP-bd"/>
</dbReference>
<dbReference type="PROSITE" id="PS51533">
    <property type="entry name" value="ADD"/>
    <property type="match status" value="1"/>
</dbReference>
<dbReference type="Gene3D" id="3.30.40.10">
    <property type="entry name" value="Zinc/RING finger domain, C3HC4 (zinc finger)"/>
    <property type="match status" value="1"/>
</dbReference>
<evidence type="ECO:0000256" key="12">
    <source>
        <dbReference type="ARBA" id="ARBA00022895"/>
    </source>
</evidence>
<keyword evidence="9" id="KW-0347">Helicase</keyword>
<dbReference type="InterPro" id="IPR025766">
    <property type="entry name" value="ADD"/>
</dbReference>
<dbReference type="Pfam" id="PF00176">
    <property type="entry name" value="SNF2-rel_dom"/>
    <property type="match status" value="1"/>
</dbReference>
<evidence type="ECO:0000256" key="9">
    <source>
        <dbReference type="ARBA" id="ARBA00022806"/>
    </source>
</evidence>
<dbReference type="InterPro" id="IPR049730">
    <property type="entry name" value="SNF2/RAD54-like_C"/>
</dbReference>
<dbReference type="InterPro" id="IPR027417">
    <property type="entry name" value="P-loop_NTPase"/>
</dbReference>
<dbReference type="GO" id="GO:0010468">
    <property type="term" value="P:regulation of gene expression"/>
    <property type="evidence" value="ECO:0007669"/>
    <property type="project" value="UniProtKB-ARBA"/>
</dbReference>
<sequence>MEAGDQQLVHTPFVPSGYWSPCAPLIWDPVKAPDIRFSSSQFRKQQNIYAEESLLKINNAEVRLLLRCVLLFRRKPSAVKHQVHDDKGTSELCSSVPDDCDAIHSDTDSDVVQISPLFLMDSSGTPVVEPEVVDSASDAHRRREKTGNSYLSKICTGFSPGVMDFVKCTACYCKIQPFSMPFSVHPLLKVILCKNFAKDDAGKDDNCKWCSDGGDLVCCDTCSFAICKKCIKQNLGRTYLRNIESLDESDTWNCFVCDPTPIKTLQDNCSKIVAKVEEYENIRKRRSTKAQETWRSRSRGQYGESNGGDVPDLSSNYTNLNDSDITEGLISSSNIFHSSSNSILNKNTVFQSTDMSSDGVNVNEINKCDKVNIPTAITNHTSLATLESIDLHSIFNQISSVNEVNVKTALRASQRCLDIFAKDIRRLENNLMRNPPQMDLDKIAQSFQGIYRFHLFTRLGNLVARMQEEENVIINTGRNKQTIQSHSLGVLPQLSDVSIPKPVSSISNDVTIDLTKEDNSTGTVSTQEVSTPKTVSFNCSSTPMHSQQSATVTTGSHGNKNNDNYVTTITTTTTNNNNNKSVKHKLDEVEMKPEIDNGKRRKLNIIKEPTIINHQDKLSREQSPEEQDLEKEMHNLESICAKTINRSFTEQPTVDEKNCAESDPNTRVQKKKFQNTENKNANQRINRTKTSNRNPVDFEDDSWSIEDNLDSSQNNVDITFDGSESNDLAGDNTTVSDVNNSRQNQLEIKTSDYLYNLNARDNLLKSSSDDDDDHDDEGVVDSNAKVVTDENRKNGTSNSITKLDDDHDNNNENASSDHDLSSNKSNDLHENVPLSMNLKQNIAPSDPIICLTRLAKSVVNENVNSCENKPNQTTLLLDNSDEGSESESSPNSKDSANPLSSTNRTKRIRHLLSSSESDENNIDSTVDNASNVNDNDDDNNNADDCESEQSASSSSKSAVQQIGSRKVKQNRTTPSRIRKSQRLSSVKPTFRLSDNDDDGSNHEKVNEKDVKEKAQCTDSSADEMNSIKPRHKSYNTKRRRRLRKAKSDDSDNNAEEEYLQDNKGKETIDEEIIDDALDAKGRKKIRRIYTANRLSETTKAAEACEQERRRRLAERQKMYNEFIVQDGEGINAVTTKLILDPGDPVIEVHPDIVKHLKPHQVEAVRFLWDCTIESVEHQTSKNGSSPSTGSGAILAHCMGLGKTLSVISFLHTLLRYPEHINIRTCLIICPVNTLLNWKHEWDIWLPEAEQVDVFELASKNSNRLKLDILKHWHTNGGVLLIGYDMFRNFIMTLMKRTRSKDVKNTISSALLDPGPDIVVCDEGHLMKNSKSHITKAVSQIRTMKRVVLTGTPLQNNLNEYHTMVDFVKPNLLGTLKEFNNRFGNPIKNGQHSNSTPRDVNIMKKRAHILYKTLDGCVQRKDYSVLTKYLPPRYEYVIMCRLSKVQQELYKYFLENHSNINSNSNTSTNQDETNHRKKLFMIQQILYRISTHPHALRIHETKEARKMLLMDEDSFIDDSANSSEESSDDSASSDDSDENVNRKNDEIDEDSETRKSLNITDSNNNESNTVRPRRRHRPITRQESRNPTVLIDSENDSESVIDAGECQKPWWYMFYNDEYDWQIDVGAKMDVLFNILKRCSDIGDKVIMFSHSLISLDLVERFLAEINRQWSVYQDQMSNEKGDKNLKSSQNPEILNRPDLSAYFSDIGHNTWIRGLDYERMDGSMNVNIRKDLQTRFNSTSNTRLRLFIISTKAGGLGINLVSANRLILLDASWNPSHDIQSIFRSYRFGQSKPVYIYRLIAKGTMEEKIYDRQVTKQSLSLRVIDELQIGRHFSDSDLQELFTFEPDIWNPNGNDKRPTPILPKDRLLADMLTEYPHLIVTYHNHDSLLEHREDEGLTESERQEAWREFEEEKRLGISLAQYQRLLLQQEWIAQHQQQFQQQQQQNQFQLQQRLVLPNFVNTNFRFSMVPSLNTEETIVINDDNNNNSNIHIFPTSTFTDNTVNISNTGMNIIDNNSSSIPVTQSTENTLTITNVGSGSTEDMQTVLPQAIHSSVSNNAIGSSLITTNPSRSQARYVASPITNMLSNPYGAMYSEVRRHVMLKDPSLASNPEKLDKITMNRLLNALSTPVLVSSNDARNQNTTFPLRNKTQAYPQSKN</sequence>
<dbReference type="PANTHER" id="PTHR45797:SF3">
    <property type="entry name" value="TRANSCRIPTIONAL REGULATOR ATRX HOMOLOG"/>
    <property type="match status" value="1"/>
</dbReference>
<dbReference type="InterPro" id="IPR011011">
    <property type="entry name" value="Znf_FYVE_PHD"/>
</dbReference>
<feature type="compositionally biased region" description="Polar residues" evidence="16">
    <location>
        <begin position="710"/>
        <end position="743"/>
    </location>
</feature>
<feature type="region of interest" description="Disordered" evidence="16">
    <location>
        <begin position="1516"/>
        <end position="1586"/>
    </location>
</feature>
<dbReference type="SMART" id="SM00490">
    <property type="entry name" value="HELICc"/>
    <property type="match status" value="1"/>
</dbReference>
<dbReference type="CDD" id="cd18007">
    <property type="entry name" value="DEXHc_ATRX-like"/>
    <property type="match status" value="1"/>
</dbReference>
<evidence type="ECO:0000256" key="10">
    <source>
        <dbReference type="ARBA" id="ARBA00022833"/>
    </source>
</evidence>
<keyword evidence="18" id="KW-1185">Reference proteome</keyword>
<feature type="compositionally biased region" description="Acidic residues" evidence="16">
    <location>
        <begin position="769"/>
        <end position="779"/>
    </location>
</feature>
<dbReference type="SMART" id="SM00487">
    <property type="entry name" value="DEXDc"/>
    <property type="match status" value="1"/>
</dbReference>
<feature type="compositionally biased region" description="Basic residues" evidence="16">
    <location>
        <begin position="1028"/>
        <end position="1044"/>
    </location>
</feature>
<feature type="region of interest" description="Disordered" evidence="16">
    <location>
        <begin position="285"/>
        <end position="314"/>
    </location>
</feature>
<evidence type="ECO:0000256" key="14">
    <source>
        <dbReference type="ARBA" id="ARBA00023242"/>
    </source>
</evidence>
<dbReference type="SUPFAM" id="SSF52540">
    <property type="entry name" value="P-loop containing nucleoside triphosphate hydrolases"/>
    <property type="match status" value="2"/>
</dbReference>
<feature type="compositionally biased region" description="Low complexity" evidence="16">
    <location>
        <begin position="922"/>
        <end position="933"/>
    </location>
</feature>
<dbReference type="SUPFAM" id="SSF57903">
    <property type="entry name" value="FYVE/PHD zinc finger"/>
    <property type="match status" value="1"/>
</dbReference>
<feature type="compositionally biased region" description="Polar residues" evidence="16">
    <location>
        <begin position="538"/>
        <end position="559"/>
    </location>
</feature>
<dbReference type="Gene3D" id="3.40.50.10810">
    <property type="entry name" value="Tandem AAA-ATPase domain"/>
    <property type="match status" value="1"/>
</dbReference>
<evidence type="ECO:0000256" key="15">
    <source>
        <dbReference type="ARBA" id="ARBA00031106"/>
    </source>
</evidence>
<feature type="compositionally biased region" description="Polar residues" evidence="16">
    <location>
        <begin position="1555"/>
        <end position="1569"/>
    </location>
</feature>
<gene>
    <name evidence="17" type="ORF">SMRZ_LOCUS15573</name>
</gene>
<feature type="compositionally biased region" description="Acidic residues" evidence="16">
    <location>
        <begin position="1524"/>
        <end position="1537"/>
    </location>
</feature>
<evidence type="ECO:0000256" key="4">
    <source>
        <dbReference type="ARBA" id="ARBA00022454"/>
    </source>
</evidence>
<dbReference type="PANTHER" id="PTHR45797">
    <property type="entry name" value="RAD54-LIKE"/>
    <property type="match status" value="1"/>
</dbReference>
<protein>
    <recommendedName>
        <fullName evidence="15">ATP-dependent helicase ATRX</fullName>
    </recommendedName>
</protein>
<dbReference type="GO" id="GO:0016887">
    <property type="term" value="F:ATP hydrolysis activity"/>
    <property type="evidence" value="ECO:0007669"/>
    <property type="project" value="InterPro"/>
</dbReference>
<keyword evidence="5" id="KW-0479">Metal-binding</keyword>
<evidence type="ECO:0000313" key="17">
    <source>
        <dbReference type="EMBL" id="VDP18635.1"/>
    </source>
</evidence>
<keyword evidence="11" id="KW-0067">ATP-binding</keyword>
<accession>A0A183MHP8</accession>
<evidence type="ECO:0000256" key="5">
    <source>
        <dbReference type="ARBA" id="ARBA00022723"/>
    </source>
</evidence>
<feature type="compositionally biased region" description="Acidic residues" evidence="16">
    <location>
        <begin position="697"/>
        <end position="709"/>
    </location>
</feature>
<evidence type="ECO:0000256" key="13">
    <source>
        <dbReference type="ARBA" id="ARBA00023125"/>
    </source>
</evidence>
<keyword evidence="6" id="KW-0547">Nucleotide-binding</keyword>
<name>A0A183MHP8_9TREM</name>
<evidence type="ECO:0000256" key="3">
    <source>
        <dbReference type="ARBA" id="ARBA00007025"/>
    </source>
</evidence>
<dbReference type="GO" id="GO:0008270">
    <property type="term" value="F:zinc ion binding"/>
    <property type="evidence" value="ECO:0007669"/>
    <property type="project" value="UniProtKB-KW"/>
</dbReference>
<dbReference type="InterPro" id="IPR013083">
    <property type="entry name" value="Znf_RING/FYVE/PHD"/>
</dbReference>
<reference evidence="17 18" key="1">
    <citation type="submission" date="2018-11" db="EMBL/GenBank/DDBJ databases">
        <authorList>
            <consortium name="Pathogen Informatics"/>
        </authorList>
    </citation>
    <scope>NUCLEOTIDE SEQUENCE [LARGE SCALE GENOMIC DNA]</scope>
    <source>
        <strain evidence="17 18">Zambia</strain>
    </source>
</reference>
<dbReference type="PROSITE" id="PS51192">
    <property type="entry name" value="HELICASE_ATP_BIND_1"/>
    <property type="match status" value="1"/>
</dbReference>
<proteinExistence type="inferred from homology"/>
<dbReference type="InterPro" id="IPR038718">
    <property type="entry name" value="SNF2-like_sf"/>
</dbReference>
<feature type="compositionally biased region" description="Basic and acidic residues" evidence="16">
    <location>
        <begin position="999"/>
        <end position="1015"/>
    </location>
</feature>
<dbReference type="GO" id="GO:0005524">
    <property type="term" value="F:ATP binding"/>
    <property type="evidence" value="ECO:0007669"/>
    <property type="project" value="UniProtKB-KW"/>
</dbReference>
<keyword evidence="12" id="KW-0779">Telomere</keyword>
<dbReference type="InterPro" id="IPR044574">
    <property type="entry name" value="ARIP4-like"/>
</dbReference>
<feature type="compositionally biased region" description="Polar residues" evidence="16">
    <location>
        <begin position="675"/>
        <end position="694"/>
    </location>
</feature>
<feature type="region of interest" description="Disordered" evidence="16">
    <location>
        <begin position="538"/>
        <end position="562"/>
    </location>
</feature>
<feature type="compositionally biased region" description="Low complexity" evidence="16">
    <location>
        <begin position="886"/>
        <end position="897"/>
    </location>
</feature>
<feature type="compositionally biased region" description="Acidic residues" evidence="16">
    <location>
        <begin position="1050"/>
        <end position="1059"/>
    </location>
</feature>
<evidence type="ECO:0000256" key="6">
    <source>
        <dbReference type="ARBA" id="ARBA00022741"/>
    </source>
</evidence>
<feature type="compositionally biased region" description="Acidic residues" evidence="16">
    <location>
        <begin position="934"/>
        <end position="947"/>
    </location>
</feature>
<organism evidence="17 18">
    <name type="scientific">Schistosoma margrebowiei</name>
    <dbReference type="NCBI Taxonomy" id="48269"/>
    <lineage>
        <taxon>Eukaryota</taxon>
        <taxon>Metazoa</taxon>
        <taxon>Spiralia</taxon>
        <taxon>Lophotrochozoa</taxon>
        <taxon>Platyhelminthes</taxon>
        <taxon>Trematoda</taxon>
        <taxon>Digenea</taxon>
        <taxon>Strigeidida</taxon>
        <taxon>Schistosomatoidea</taxon>
        <taxon>Schistosomatidae</taxon>
        <taxon>Schistosoma</taxon>
    </lineage>
</organism>
<dbReference type="PROSITE" id="PS51194">
    <property type="entry name" value="HELICASE_CTER"/>
    <property type="match status" value="1"/>
</dbReference>
<dbReference type="Proteomes" id="UP000277204">
    <property type="component" value="Unassembled WGS sequence"/>
</dbReference>
<dbReference type="Gene3D" id="1.20.120.850">
    <property type="entry name" value="SWI2/SNF2 ATPases, N-terminal domain"/>
    <property type="match status" value="1"/>
</dbReference>
<keyword evidence="4" id="KW-0158">Chromosome</keyword>
<comment type="subcellular location">
    <subcellularLocation>
        <location evidence="2">Chromosome</location>
        <location evidence="2">Telomere</location>
    </subcellularLocation>
    <subcellularLocation>
        <location evidence="1">Nucleus</location>
    </subcellularLocation>
</comment>
<evidence type="ECO:0000256" key="11">
    <source>
        <dbReference type="ARBA" id="ARBA00022840"/>
    </source>
</evidence>
<dbReference type="Pfam" id="PF00271">
    <property type="entry name" value="Helicase_C"/>
    <property type="match status" value="1"/>
</dbReference>
<evidence type="ECO:0000256" key="16">
    <source>
        <dbReference type="SAM" id="MobiDB-lite"/>
    </source>
</evidence>
<dbReference type="GO" id="GO:0000781">
    <property type="term" value="C:chromosome, telomeric region"/>
    <property type="evidence" value="ECO:0007669"/>
    <property type="project" value="UniProtKB-SubCell"/>
</dbReference>
<dbReference type="InterPro" id="IPR000330">
    <property type="entry name" value="SNF2_N"/>
</dbReference>
<dbReference type="CDD" id="cd11726">
    <property type="entry name" value="ADDz_ATRX"/>
    <property type="match status" value="1"/>
</dbReference>
<evidence type="ECO:0000256" key="7">
    <source>
        <dbReference type="ARBA" id="ARBA00022771"/>
    </source>
</evidence>
<dbReference type="InterPro" id="IPR001650">
    <property type="entry name" value="Helicase_C-like"/>
</dbReference>
<feature type="compositionally biased region" description="Low complexity" evidence="16">
    <location>
        <begin position="948"/>
        <end position="958"/>
    </location>
</feature>
<keyword evidence="10" id="KW-0862">Zinc</keyword>
<evidence type="ECO:0000256" key="8">
    <source>
        <dbReference type="ARBA" id="ARBA00022801"/>
    </source>
</evidence>
<evidence type="ECO:0000256" key="1">
    <source>
        <dbReference type="ARBA" id="ARBA00004123"/>
    </source>
</evidence>
<dbReference type="EMBL" id="UZAI01016961">
    <property type="protein sequence ID" value="VDP18635.1"/>
    <property type="molecule type" value="Genomic_DNA"/>
</dbReference>
<dbReference type="GO" id="GO:0004386">
    <property type="term" value="F:helicase activity"/>
    <property type="evidence" value="ECO:0007669"/>
    <property type="project" value="UniProtKB-KW"/>
</dbReference>
<keyword evidence="14" id="KW-0539">Nucleus</keyword>
<dbReference type="GO" id="GO:0003677">
    <property type="term" value="F:DNA binding"/>
    <property type="evidence" value="ECO:0007669"/>
    <property type="project" value="UniProtKB-KW"/>
</dbReference>
<evidence type="ECO:0000313" key="18">
    <source>
        <dbReference type="Proteomes" id="UP000277204"/>
    </source>
</evidence>
<feature type="region of interest" description="Disordered" evidence="16">
    <location>
        <begin position="651"/>
        <end position="743"/>
    </location>
</feature>
<feature type="region of interest" description="Disordered" evidence="16">
    <location>
        <begin position="864"/>
        <end position="1063"/>
    </location>
</feature>
<evidence type="ECO:0000256" key="2">
    <source>
        <dbReference type="ARBA" id="ARBA00004574"/>
    </source>
</evidence>
<keyword evidence="8" id="KW-0378">Hydrolase</keyword>
<dbReference type="CDD" id="cd18793">
    <property type="entry name" value="SF2_C_SNF"/>
    <property type="match status" value="1"/>
</dbReference>
<dbReference type="STRING" id="48269.A0A183MHP8"/>
<dbReference type="Gene3D" id="3.40.50.300">
    <property type="entry name" value="P-loop containing nucleotide triphosphate hydrolases"/>
    <property type="match status" value="2"/>
</dbReference>
<feature type="region of interest" description="Disordered" evidence="16">
    <location>
        <begin position="765"/>
        <end position="828"/>
    </location>
</feature>
<keyword evidence="7" id="KW-0863">Zinc-finger</keyword>